<feature type="transmembrane region" description="Helical" evidence="1">
    <location>
        <begin position="369"/>
        <end position="396"/>
    </location>
</feature>
<evidence type="ECO:0000256" key="1">
    <source>
        <dbReference type="SAM" id="Phobius"/>
    </source>
</evidence>
<feature type="transmembrane region" description="Helical" evidence="1">
    <location>
        <begin position="165"/>
        <end position="183"/>
    </location>
</feature>
<feature type="transmembrane region" description="Helical" evidence="1">
    <location>
        <begin position="402"/>
        <end position="422"/>
    </location>
</feature>
<dbReference type="Proteomes" id="UP001642484">
    <property type="component" value="Unassembled WGS sequence"/>
</dbReference>
<evidence type="ECO:0000313" key="4">
    <source>
        <dbReference type="Proteomes" id="UP001642484"/>
    </source>
</evidence>
<protein>
    <recommendedName>
        <fullName evidence="2">Tyrosine-protein kinase ephrin type A/B receptor-like domain-containing protein</fullName>
    </recommendedName>
</protein>
<evidence type="ECO:0000259" key="2">
    <source>
        <dbReference type="Pfam" id="PF07699"/>
    </source>
</evidence>
<dbReference type="EMBL" id="CAXAMN010021361">
    <property type="protein sequence ID" value="CAK9058463.1"/>
    <property type="molecule type" value="Genomic_DNA"/>
</dbReference>
<dbReference type="Gene3D" id="2.10.50.10">
    <property type="entry name" value="Tumor Necrosis Factor Receptor, subunit A, domain 2"/>
    <property type="match status" value="3"/>
</dbReference>
<name>A0ABP0N4V2_9DINO</name>
<dbReference type="SUPFAM" id="SSF57184">
    <property type="entry name" value="Growth factor receptor domain"/>
    <property type="match status" value="1"/>
</dbReference>
<dbReference type="InterPro" id="IPR011641">
    <property type="entry name" value="Tyr-kin_ephrin_A/B_rcpt-like"/>
</dbReference>
<dbReference type="PANTHER" id="PTHR46967:SF1">
    <property type="entry name" value="KERATIN-ASSOCIATED PROTEIN 16-1-LIKE"/>
    <property type="match status" value="1"/>
</dbReference>
<reference evidence="3 4" key="1">
    <citation type="submission" date="2024-02" db="EMBL/GenBank/DDBJ databases">
        <authorList>
            <person name="Chen Y."/>
            <person name="Shah S."/>
            <person name="Dougan E. K."/>
            <person name="Thang M."/>
            <person name="Chan C."/>
        </authorList>
    </citation>
    <scope>NUCLEOTIDE SEQUENCE [LARGE SCALE GENOMIC DNA]</scope>
</reference>
<dbReference type="PANTHER" id="PTHR46967">
    <property type="entry name" value="INSULIN-LIKE GROWTH FACTOR BINDING PROTEIN,N-TERMINAL"/>
    <property type="match status" value="1"/>
</dbReference>
<keyword evidence="1" id="KW-0812">Transmembrane</keyword>
<proteinExistence type="predicted"/>
<evidence type="ECO:0000313" key="3">
    <source>
        <dbReference type="EMBL" id="CAK9058463.1"/>
    </source>
</evidence>
<dbReference type="InterPro" id="IPR009030">
    <property type="entry name" value="Growth_fac_rcpt_cys_sf"/>
</dbReference>
<dbReference type="CDD" id="cd00185">
    <property type="entry name" value="TNFRSF"/>
    <property type="match status" value="1"/>
</dbReference>
<keyword evidence="1" id="KW-0472">Membrane</keyword>
<organism evidence="3 4">
    <name type="scientific">Durusdinium trenchii</name>
    <dbReference type="NCBI Taxonomy" id="1381693"/>
    <lineage>
        <taxon>Eukaryota</taxon>
        <taxon>Sar</taxon>
        <taxon>Alveolata</taxon>
        <taxon>Dinophyceae</taxon>
        <taxon>Suessiales</taxon>
        <taxon>Symbiodiniaceae</taxon>
        <taxon>Durusdinium</taxon>
    </lineage>
</organism>
<accession>A0ABP0N4V2</accession>
<keyword evidence="4" id="KW-1185">Reference proteome</keyword>
<sequence>MPACLECHPGTFQDEEGKTECKNCRPGHHVNASGATECRSCAEGSYVDAIGSPVCYKCEVGTFSEERGSDHCIECSAGTTAERRGLTLCSDCEPGFFAGEVGSGGCEACEPGTFSDEYGMSLCEPCDEGFFSDMQGMTSCRECYSTWIPLTSSSNANACVVDEEALVGLMLIGVAFTVLWLLIPSLFFWRVGIDDVYVESAGGRKRVIIRTRSSHWLSFFSLSQCRKRKPSRTVSPKVINLDRIDSTKTAGTEKSITLENAVHVSVKNRVMVPVEFAQTGHPFLDTRPSNHAQDSWWMNTAAARAVQAAHDLIEKVSALKAEEPCGKKGRPQVQPLTRTHLLLLTADGKPEERVIETSMGYLRIYFPTTLFLVAPLQIPMLVWLLLAFLLVLVPVVTFQFEARFVLVTAGIGLLLALFLALLEWRVTPPTLRHIKLKDHSKELERANPFPQRCERGPQRAVQAGQLWRFFMSFETLIRQQRSMYYVVSNLLMPLTSQKRLSYAELAGSHQVLWFVSHFWGTSFRHFVHSVRKHAESVAPYSRVPWTEPTYWICSFSNNQWEVEAEVGKSWDDSSFFKTLNCSDCLGTAMILDDEAMPLTRAWCLFEVLQTKEIQNKRPDFEGLWLCTSTGVLHEGKAGVDVALHLAKRLSNLRLEDATASVQKDKDMIDHLISQMPGGFEAMNRFVKSNIAEALRHMNTAFKKEFNQIMSSLGEEPTSQASDANVLASTSSWERPEESRFLEEVVRDQRNMYLKLFHLPEFGPLSGDDIFEKVTSVCIGTGRFLRAMLVPALAEVGGEIILARELKEGIMILAPERTIHTQQWMTSDRVMLLKVKGRAALHTFFHGAQDTDHAA</sequence>
<feature type="domain" description="Tyrosine-protein kinase ephrin type A/B receptor-like" evidence="2">
    <location>
        <begin position="44"/>
        <end position="85"/>
    </location>
</feature>
<gene>
    <name evidence="3" type="ORF">CCMP2556_LOCUS28825</name>
</gene>
<dbReference type="SMART" id="SM01411">
    <property type="entry name" value="Ephrin_rec_like"/>
    <property type="match status" value="3"/>
</dbReference>
<keyword evidence="1" id="KW-1133">Transmembrane helix</keyword>
<feature type="domain" description="Tyrosine-protein kinase ephrin type A/B receptor-like" evidence="2">
    <location>
        <begin position="4"/>
        <end position="41"/>
    </location>
</feature>
<dbReference type="Pfam" id="PF07699">
    <property type="entry name" value="Ephrin_rec_like"/>
    <property type="match status" value="2"/>
</dbReference>
<comment type="caution">
    <text evidence="3">The sequence shown here is derived from an EMBL/GenBank/DDBJ whole genome shotgun (WGS) entry which is preliminary data.</text>
</comment>